<dbReference type="InterPro" id="IPR003812">
    <property type="entry name" value="Fido"/>
</dbReference>
<dbReference type="Pfam" id="PF02661">
    <property type="entry name" value="Fic"/>
    <property type="match status" value="1"/>
</dbReference>
<dbReference type="PROSITE" id="PS51459">
    <property type="entry name" value="FIDO"/>
    <property type="match status" value="1"/>
</dbReference>
<comment type="caution">
    <text evidence="2">The sequence shown here is derived from an EMBL/GenBank/DDBJ whole genome shotgun (WGS) entry which is preliminary data.</text>
</comment>
<protein>
    <submittedName>
        <fullName evidence="2">Filamentation induced by cAMP protein fic</fullName>
    </submittedName>
</protein>
<dbReference type="EMBL" id="NIPR01000001">
    <property type="protein sequence ID" value="PMD73938.1"/>
    <property type="molecule type" value="Genomic_DNA"/>
</dbReference>
<dbReference type="Gene3D" id="1.10.3290.10">
    <property type="entry name" value="Fido-like domain"/>
    <property type="match status" value="1"/>
</dbReference>
<dbReference type="InterPro" id="IPR036597">
    <property type="entry name" value="Fido-like_dom_sf"/>
</dbReference>
<evidence type="ECO:0000313" key="3">
    <source>
        <dbReference type="Proteomes" id="UP000235649"/>
    </source>
</evidence>
<keyword evidence="3" id="KW-1185">Reference proteome</keyword>
<dbReference type="SUPFAM" id="SSF140931">
    <property type="entry name" value="Fic-like"/>
    <property type="match status" value="1"/>
</dbReference>
<evidence type="ECO:0000313" key="2">
    <source>
        <dbReference type="EMBL" id="PMD73938.1"/>
    </source>
</evidence>
<reference evidence="2 3" key="1">
    <citation type="submission" date="2017-05" db="EMBL/GenBank/DDBJ databases">
        <title>Lactobacillus nurukis nov., sp. nov., isolated from nuruk.</title>
        <authorList>
            <person name="Kim S.-J."/>
        </authorList>
    </citation>
    <scope>NUCLEOTIDE SEQUENCE [LARGE SCALE GENOMIC DNA]</scope>
    <source>
        <strain evidence="2 3">SYF10-1a</strain>
    </source>
</reference>
<organism evidence="2 3">
    <name type="scientific">Companilactobacillus nuruki</name>
    <dbReference type="NCBI Taxonomy" id="1993540"/>
    <lineage>
        <taxon>Bacteria</taxon>
        <taxon>Bacillati</taxon>
        <taxon>Bacillota</taxon>
        <taxon>Bacilli</taxon>
        <taxon>Lactobacillales</taxon>
        <taxon>Lactobacillaceae</taxon>
        <taxon>Companilactobacillus</taxon>
    </lineage>
</organism>
<name>A0A2N7AXW4_9LACO</name>
<dbReference type="Proteomes" id="UP000235649">
    <property type="component" value="Unassembled WGS sequence"/>
</dbReference>
<sequence>MMREKYHLTKDQNRRFARMNLTRLVHTNARFEGINTTLAQTQTIIDGLGVEGVKLEDINTIVQIKRGWQLITESDEVLILDFEKSINKIVARDDALDIGLDNNFIPDMVDISNETDYLSQLLKSNISNTEKALRIMYHNMRKQLFWDGNKRTATLVANKLMIDNGAGIINVPLDRWGVWNELISSYYQSNHMDKLLEWTYDNAIQGVQL</sequence>
<accession>A0A2N7AXW4</accession>
<dbReference type="AlphaFoldDB" id="A0A2N7AXW4"/>
<feature type="domain" description="Fido" evidence="1">
    <location>
        <begin position="74"/>
        <end position="201"/>
    </location>
</feature>
<evidence type="ECO:0000259" key="1">
    <source>
        <dbReference type="PROSITE" id="PS51459"/>
    </source>
</evidence>
<proteinExistence type="predicted"/>
<gene>
    <name evidence="2" type="ORF">CBP76_00085</name>
</gene>